<dbReference type="PANTHER" id="PTHR36173">
    <property type="entry name" value="RIBONUCLEASE VAPC16-RELATED"/>
    <property type="match status" value="1"/>
</dbReference>
<name>A0A450X1D9_9GAMM</name>
<dbReference type="EMBL" id="CAADFN010000134">
    <property type="protein sequence ID" value="VFK23100.1"/>
    <property type="molecule type" value="Genomic_DNA"/>
</dbReference>
<dbReference type="InterPro" id="IPR052919">
    <property type="entry name" value="TA_system_RNase"/>
</dbReference>
<dbReference type="CDD" id="cd09872">
    <property type="entry name" value="PIN_Sll0205-like"/>
    <property type="match status" value="1"/>
</dbReference>
<feature type="domain" description="PIN" evidence="1">
    <location>
        <begin position="4"/>
        <end position="122"/>
    </location>
</feature>
<dbReference type="Pfam" id="PF01850">
    <property type="entry name" value="PIN"/>
    <property type="match status" value="1"/>
</dbReference>
<dbReference type="AlphaFoldDB" id="A0A450X1D9"/>
<evidence type="ECO:0000259" key="1">
    <source>
        <dbReference type="Pfam" id="PF01850"/>
    </source>
</evidence>
<gene>
    <name evidence="2" type="ORF">BECKLFY1418C_GA0070996_11343</name>
</gene>
<organism evidence="2">
    <name type="scientific">Candidatus Kentrum sp. LFY</name>
    <dbReference type="NCBI Taxonomy" id="2126342"/>
    <lineage>
        <taxon>Bacteria</taxon>
        <taxon>Pseudomonadati</taxon>
        <taxon>Pseudomonadota</taxon>
        <taxon>Gammaproteobacteria</taxon>
        <taxon>Candidatus Kentrum</taxon>
    </lineage>
</organism>
<dbReference type="InterPro" id="IPR041705">
    <property type="entry name" value="PIN_Sll0205"/>
</dbReference>
<proteinExistence type="predicted"/>
<dbReference type="InterPro" id="IPR029060">
    <property type="entry name" value="PIN-like_dom_sf"/>
</dbReference>
<sequence length="147" mass="16685">MRLLLDTSVFLRFIAGSDRLDGKTRALMEDFDNALVLSVASLWEIAIKISIGKLELLKEFDSLIFEELEENEIEVLPIRLAHLSEMMRLSFHHRDPFDRLIIAQSIAEDLPLITYDGIFGKYPVDIVSVDTDSGDASGQEIFLKSQK</sequence>
<protein>
    <submittedName>
        <fullName evidence="2">PIN domain nuclease, a component of toxin-antitoxin system (PIN domain)</fullName>
    </submittedName>
</protein>
<dbReference type="SUPFAM" id="SSF88723">
    <property type="entry name" value="PIN domain-like"/>
    <property type="match status" value="1"/>
</dbReference>
<evidence type="ECO:0000313" key="2">
    <source>
        <dbReference type="EMBL" id="VFK23100.1"/>
    </source>
</evidence>
<reference evidence="2" key="1">
    <citation type="submission" date="2019-02" db="EMBL/GenBank/DDBJ databases">
        <authorList>
            <person name="Gruber-Vodicka R. H."/>
            <person name="Seah K. B. B."/>
        </authorList>
    </citation>
    <scope>NUCLEOTIDE SEQUENCE</scope>
    <source>
        <strain evidence="2">BECK_BY7</strain>
    </source>
</reference>
<dbReference type="PANTHER" id="PTHR36173:SF2">
    <property type="entry name" value="RIBONUCLEASE VAPC16"/>
    <property type="match status" value="1"/>
</dbReference>
<dbReference type="Gene3D" id="3.40.50.1010">
    <property type="entry name" value="5'-nuclease"/>
    <property type="match status" value="1"/>
</dbReference>
<dbReference type="InterPro" id="IPR002716">
    <property type="entry name" value="PIN_dom"/>
</dbReference>
<accession>A0A450X1D9</accession>